<protein>
    <recommendedName>
        <fullName evidence="2">Rubredoxin-like domain-containing protein</fullName>
    </recommendedName>
</protein>
<organism evidence="1">
    <name type="scientific">marine sediment metagenome</name>
    <dbReference type="NCBI Taxonomy" id="412755"/>
    <lineage>
        <taxon>unclassified sequences</taxon>
        <taxon>metagenomes</taxon>
        <taxon>ecological metagenomes</taxon>
    </lineage>
</organism>
<reference evidence="1" key="1">
    <citation type="journal article" date="2015" name="Nature">
        <title>Complex archaea that bridge the gap between prokaryotes and eukaryotes.</title>
        <authorList>
            <person name="Spang A."/>
            <person name="Saw J.H."/>
            <person name="Jorgensen S.L."/>
            <person name="Zaremba-Niedzwiedzka K."/>
            <person name="Martijn J."/>
            <person name="Lind A.E."/>
            <person name="van Eijk R."/>
            <person name="Schleper C."/>
            <person name="Guy L."/>
            <person name="Ettema T.J."/>
        </authorList>
    </citation>
    <scope>NUCLEOTIDE SEQUENCE</scope>
</reference>
<accession>A0A0F9G696</accession>
<proteinExistence type="predicted"/>
<dbReference type="AlphaFoldDB" id="A0A0F9G696"/>
<comment type="caution">
    <text evidence="1">The sequence shown here is derived from an EMBL/GenBank/DDBJ whole genome shotgun (WGS) entry which is preliminary data.</text>
</comment>
<sequence>MEHLSREKVIRLYKEWLCTGCGDTWKWTRAKGKPPHCPTCEPEKGLLPRERLPAGTKVVDIMTLGKEGK</sequence>
<evidence type="ECO:0000313" key="1">
    <source>
        <dbReference type="EMBL" id="KKL65070.1"/>
    </source>
</evidence>
<gene>
    <name evidence="1" type="ORF">LCGC14_2158620</name>
</gene>
<evidence type="ECO:0008006" key="2">
    <source>
        <dbReference type="Google" id="ProtNLM"/>
    </source>
</evidence>
<name>A0A0F9G696_9ZZZZ</name>
<dbReference type="EMBL" id="LAZR01027648">
    <property type="protein sequence ID" value="KKL65070.1"/>
    <property type="molecule type" value="Genomic_DNA"/>
</dbReference>